<protein>
    <recommendedName>
        <fullName evidence="4">30S ribosomal protein S18</fullName>
    </recommendedName>
</protein>
<feature type="region of interest" description="Disordered" evidence="1">
    <location>
        <begin position="1"/>
        <end position="22"/>
    </location>
</feature>
<evidence type="ECO:0000256" key="1">
    <source>
        <dbReference type="SAM" id="MobiDB-lite"/>
    </source>
</evidence>
<evidence type="ECO:0008006" key="4">
    <source>
        <dbReference type="Google" id="ProtNLM"/>
    </source>
</evidence>
<keyword evidence="3" id="KW-1185">Reference proteome</keyword>
<reference evidence="2 3" key="1">
    <citation type="journal article" date="2019" name="Emerg. Microbes Infect.">
        <title>Comprehensive subspecies identification of 175 nontuberculous mycobacteria species based on 7547 genomic profiles.</title>
        <authorList>
            <person name="Matsumoto Y."/>
            <person name="Kinjo T."/>
            <person name="Motooka D."/>
            <person name="Nabeya D."/>
            <person name="Jung N."/>
            <person name="Uechi K."/>
            <person name="Horii T."/>
            <person name="Iida T."/>
            <person name="Fujita J."/>
            <person name="Nakamura S."/>
        </authorList>
    </citation>
    <scope>NUCLEOTIDE SEQUENCE [LARGE SCALE GENOMIC DNA]</scope>
    <source>
        <strain evidence="2 3">JCM 12143</strain>
    </source>
</reference>
<dbReference type="RefSeq" id="WP_133055483.1">
    <property type="nucleotide sequence ID" value="NZ_AP022564.1"/>
</dbReference>
<dbReference type="EMBL" id="AP022564">
    <property type="protein sequence ID" value="BBX23816.1"/>
    <property type="molecule type" value="Genomic_DNA"/>
</dbReference>
<organism evidence="2 3">
    <name type="scientific">Mycolicibacter terrae</name>
    <dbReference type="NCBI Taxonomy" id="1788"/>
    <lineage>
        <taxon>Bacteria</taxon>
        <taxon>Bacillati</taxon>
        <taxon>Actinomycetota</taxon>
        <taxon>Actinomycetes</taxon>
        <taxon>Mycobacteriales</taxon>
        <taxon>Mycobacteriaceae</taxon>
        <taxon>Mycolicibacter</taxon>
    </lineage>
</organism>
<name>A0AAD1MIG3_9MYCO</name>
<evidence type="ECO:0000313" key="3">
    <source>
        <dbReference type="Proteomes" id="UP000467636"/>
    </source>
</evidence>
<evidence type="ECO:0000313" key="2">
    <source>
        <dbReference type="EMBL" id="BBX23816.1"/>
    </source>
</evidence>
<dbReference type="Proteomes" id="UP000467636">
    <property type="component" value="Chromosome"/>
</dbReference>
<feature type="compositionally biased region" description="Basic residues" evidence="1">
    <location>
        <begin position="7"/>
        <end position="22"/>
    </location>
</feature>
<accession>A0AAD1MIG3</accession>
<gene>
    <name evidence="2" type="ORF">MTER_32270</name>
</gene>
<dbReference type="AlphaFoldDB" id="A0AAD1MIG3"/>
<proteinExistence type="predicted"/>
<sequence length="66" mass="7154">MAEKSSRARRAPKNPARAAKKNRLTKLGLATLDYETGTLRIFTSERGKIRSRQAAGLTVGGRGGVR</sequence>